<dbReference type="EMBL" id="JANAVB010009596">
    <property type="protein sequence ID" value="KAJ6840109.1"/>
    <property type="molecule type" value="Genomic_DNA"/>
</dbReference>
<keyword evidence="1" id="KW-0812">Transmembrane</keyword>
<organism evidence="2 3">
    <name type="scientific">Iris pallida</name>
    <name type="common">Sweet iris</name>
    <dbReference type="NCBI Taxonomy" id="29817"/>
    <lineage>
        <taxon>Eukaryota</taxon>
        <taxon>Viridiplantae</taxon>
        <taxon>Streptophyta</taxon>
        <taxon>Embryophyta</taxon>
        <taxon>Tracheophyta</taxon>
        <taxon>Spermatophyta</taxon>
        <taxon>Magnoliopsida</taxon>
        <taxon>Liliopsida</taxon>
        <taxon>Asparagales</taxon>
        <taxon>Iridaceae</taxon>
        <taxon>Iridoideae</taxon>
        <taxon>Irideae</taxon>
        <taxon>Iris</taxon>
    </lineage>
</organism>
<comment type="caution">
    <text evidence="2">The sequence shown here is derived from an EMBL/GenBank/DDBJ whole genome shotgun (WGS) entry which is preliminary data.</text>
</comment>
<evidence type="ECO:0000313" key="2">
    <source>
        <dbReference type="EMBL" id="KAJ6840109.1"/>
    </source>
</evidence>
<protein>
    <submittedName>
        <fullName evidence="2">UDP-arabinose 4-epimerase 2</fullName>
    </submittedName>
</protein>
<gene>
    <name evidence="2" type="ORF">M6B38_312725</name>
</gene>
<feature type="transmembrane region" description="Helical" evidence="1">
    <location>
        <begin position="49"/>
        <end position="69"/>
    </location>
</feature>
<name>A0AAX6HGD9_IRIPA</name>
<reference evidence="2" key="2">
    <citation type="submission" date="2023-04" db="EMBL/GenBank/DDBJ databases">
        <authorList>
            <person name="Bruccoleri R.E."/>
            <person name="Oakeley E.J."/>
            <person name="Faust A.-M."/>
            <person name="Dessus-Babus S."/>
            <person name="Altorfer M."/>
            <person name="Burckhardt D."/>
            <person name="Oertli M."/>
            <person name="Naumann U."/>
            <person name="Petersen F."/>
            <person name="Wong J."/>
        </authorList>
    </citation>
    <scope>NUCLEOTIDE SEQUENCE</scope>
    <source>
        <strain evidence="2">GSM-AAB239-AS_SAM_17_03QT</strain>
        <tissue evidence="2">Leaf</tissue>
    </source>
</reference>
<sequence length="71" mass="8491">MHDVNREMLWIWEGCAPIWFATFLVLFCIVRLCFVVTSDGCLWFRCLSGMETTDVGYVYFVVNWIMLWLDK</sequence>
<evidence type="ECO:0000256" key="1">
    <source>
        <dbReference type="SAM" id="Phobius"/>
    </source>
</evidence>
<keyword evidence="1" id="KW-1133">Transmembrane helix</keyword>
<dbReference type="Proteomes" id="UP001140949">
    <property type="component" value="Unassembled WGS sequence"/>
</dbReference>
<proteinExistence type="predicted"/>
<evidence type="ECO:0000313" key="3">
    <source>
        <dbReference type="Proteomes" id="UP001140949"/>
    </source>
</evidence>
<reference evidence="2" key="1">
    <citation type="journal article" date="2023" name="GigaByte">
        <title>Genome assembly of the bearded iris, Iris pallida Lam.</title>
        <authorList>
            <person name="Bruccoleri R.E."/>
            <person name="Oakeley E.J."/>
            <person name="Faust A.M.E."/>
            <person name="Altorfer M."/>
            <person name="Dessus-Babus S."/>
            <person name="Burckhardt D."/>
            <person name="Oertli M."/>
            <person name="Naumann U."/>
            <person name="Petersen F."/>
            <person name="Wong J."/>
        </authorList>
    </citation>
    <scope>NUCLEOTIDE SEQUENCE</scope>
    <source>
        <strain evidence="2">GSM-AAB239-AS_SAM_17_03QT</strain>
    </source>
</reference>
<accession>A0AAX6HGD9</accession>
<feature type="transmembrane region" description="Helical" evidence="1">
    <location>
        <begin position="16"/>
        <end position="37"/>
    </location>
</feature>
<keyword evidence="1" id="KW-0472">Membrane</keyword>
<dbReference type="AlphaFoldDB" id="A0AAX6HGD9"/>
<keyword evidence="3" id="KW-1185">Reference proteome</keyword>